<proteinExistence type="predicted"/>
<dbReference type="InParanoid" id="A0DR84"/>
<sequence length="169" mass="20147">MKMEHITKETFLLTKFLGIIVRFKTLRMYAPKTKNCKKQQNQNFLTGLFMRVSFQMGKDMEKGYTLGRMVLNMKDNLKMIKSMDLESWNIPIVENTKGNEVWTFYMAKLRSVQGISSLKQEKWIWSVQIFQRNNILWRICQWVESWYCCPNVIQSSPKISKQEEGLQIE</sequence>
<name>A0DR84_PARTE</name>
<dbReference type="RefSeq" id="XP_001452948.1">
    <property type="nucleotide sequence ID" value="XM_001452911.1"/>
</dbReference>
<reference evidence="1 2" key="1">
    <citation type="journal article" date="2006" name="Nature">
        <title>Global trends of whole-genome duplications revealed by the ciliate Paramecium tetraurelia.</title>
        <authorList>
            <consortium name="Genoscope"/>
            <person name="Aury J.-M."/>
            <person name="Jaillon O."/>
            <person name="Duret L."/>
            <person name="Noel B."/>
            <person name="Jubin C."/>
            <person name="Porcel B.M."/>
            <person name="Segurens B."/>
            <person name="Daubin V."/>
            <person name="Anthouard V."/>
            <person name="Aiach N."/>
            <person name="Arnaiz O."/>
            <person name="Billaut A."/>
            <person name="Beisson J."/>
            <person name="Blanc I."/>
            <person name="Bouhouche K."/>
            <person name="Camara F."/>
            <person name="Duharcourt S."/>
            <person name="Guigo R."/>
            <person name="Gogendeau D."/>
            <person name="Katinka M."/>
            <person name="Keller A.-M."/>
            <person name="Kissmehl R."/>
            <person name="Klotz C."/>
            <person name="Koll F."/>
            <person name="Le Moue A."/>
            <person name="Lepere C."/>
            <person name="Malinsky S."/>
            <person name="Nowacki M."/>
            <person name="Nowak J.K."/>
            <person name="Plattner H."/>
            <person name="Poulain J."/>
            <person name="Ruiz F."/>
            <person name="Serrano V."/>
            <person name="Zagulski M."/>
            <person name="Dessen P."/>
            <person name="Betermier M."/>
            <person name="Weissenbach J."/>
            <person name="Scarpelli C."/>
            <person name="Schachter V."/>
            <person name="Sperling L."/>
            <person name="Meyer E."/>
            <person name="Cohen J."/>
            <person name="Wincker P."/>
        </authorList>
    </citation>
    <scope>NUCLEOTIDE SEQUENCE [LARGE SCALE GENOMIC DNA]</scope>
    <source>
        <strain evidence="1 2">Stock d4-2</strain>
    </source>
</reference>
<protein>
    <submittedName>
        <fullName evidence="1">Uncharacterized protein</fullName>
    </submittedName>
</protein>
<organism evidence="1 2">
    <name type="scientific">Paramecium tetraurelia</name>
    <dbReference type="NCBI Taxonomy" id="5888"/>
    <lineage>
        <taxon>Eukaryota</taxon>
        <taxon>Sar</taxon>
        <taxon>Alveolata</taxon>
        <taxon>Ciliophora</taxon>
        <taxon>Intramacronucleata</taxon>
        <taxon>Oligohymenophorea</taxon>
        <taxon>Peniculida</taxon>
        <taxon>Parameciidae</taxon>
        <taxon>Paramecium</taxon>
    </lineage>
</organism>
<dbReference type="Proteomes" id="UP000000600">
    <property type="component" value="Unassembled WGS sequence"/>
</dbReference>
<dbReference type="AlphaFoldDB" id="A0DR84"/>
<keyword evidence="2" id="KW-1185">Reference proteome</keyword>
<dbReference type="EMBL" id="CT868541">
    <property type="protein sequence ID" value="CAK85551.1"/>
    <property type="molecule type" value="Genomic_DNA"/>
</dbReference>
<evidence type="ECO:0000313" key="2">
    <source>
        <dbReference type="Proteomes" id="UP000000600"/>
    </source>
</evidence>
<gene>
    <name evidence="1" type="ORF">GSPATT00019268001</name>
</gene>
<accession>A0DR84</accession>
<dbReference type="KEGG" id="ptm:GSPATT00019268001"/>
<dbReference type="GeneID" id="5038717"/>
<dbReference type="HOGENOM" id="CLU_1581563_0_0_1"/>
<evidence type="ECO:0000313" key="1">
    <source>
        <dbReference type="EMBL" id="CAK85551.1"/>
    </source>
</evidence>